<keyword evidence="4 7" id="KW-0812">Transmembrane</keyword>
<dbReference type="PROSITE" id="PS50928">
    <property type="entry name" value="ABC_TM1"/>
    <property type="match status" value="1"/>
</dbReference>
<keyword evidence="3" id="KW-1003">Cell membrane</keyword>
<dbReference type="SUPFAM" id="SSF161098">
    <property type="entry name" value="MetI-like"/>
    <property type="match status" value="1"/>
</dbReference>
<comment type="subcellular location">
    <subcellularLocation>
        <location evidence="1 7">Cell membrane</location>
        <topology evidence="1 7">Multi-pass membrane protein</topology>
    </subcellularLocation>
</comment>
<evidence type="ECO:0000256" key="6">
    <source>
        <dbReference type="ARBA" id="ARBA00023136"/>
    </source>
</evidence>
<dbReference type="Proteomes" id="UP000601223">
    <property type="component" value="Unassembled WGS sequence"/>
</dbReference>
<dbReference type="AlphaFoldDB" id="A0A8J3J7E0"/>
<protein>
    <submittedName>
        <fullName evidence="10">Sugar ABC transporter permease</fullName>
    </submittedName>
</protein>
<dbReference type="InterPro" id="IPR035906">
    <property type="entry name" value="MetI-like_sf"/>
</dbReference>
<evidence type="ECO:0000256" key="7">
    <source>
        <dbReference type="RuleBase" id="RU363032"/>
    </source>
</evidence>
<feature type="transmembrane region" description="Helical" evidence="7">
    <location>
        <begin position="35"/>
        <end position="60"/>
    </location>
</feature>
<keyword evidence="11" id="KW-1185">Reference proteome</keyword>
<dbReference type="Pfam" id="PF00528">
    <property type="entry name" value="BPD_transp_1"/>
    <property type="match status" value="1"/>
</dbReference>
<dbReference type="RefSeq" id="WP_203741969.1">
    <property type="nucleotide sequence ID" value="NZ_BONF01000005.1"/>
</dbReference>
<feature type="transmembrane region" description="Helical" evidence="7">
    <location>
        <begin position="279"/>
        <end position="300"/>
    </location>
</feature>
<feature type="transmembrane region" description="Helical" evidence="7">
    <location>
        <begin position="97"/>
        <end position="123"/>
    </location>
</feature>
<dbReference type="EMBL" id="BONF01000005">
    <property type="protein sequence ID" value="GIF79502.1"/>
    <property type="molecule type" value="Genomic_DNA"/>
</dbReference>
<feature type="transmembrane region" description="Helical" evidence="7">
    <location>
        <begin position="135"/>
        <end position="155"/>
    </location>
</feature>
<keyword evidence="5 7" id="KW-1133">Transmembrane helix</keyword>
<evidence type="ECO:0000259" key="9">
    <source>
        <dbReference type="PROSITE" id="PS50928"/>
    </source>
</evidence>
<reference evidence="10 11" key="1">
    <citation type="submission" date="2021-01" db="EMBL/GenBank/DDBJ databases">
        <title>Whole genome shotgun sequence of Catellatospora bangladeshensis NBRC 107357.</title>
        <authorList>
            <person name="Komaki H."/>
            <person name="Tamura T."/>
        </authorList>
    </citation>
    <scope>NUCLEOTIDE SEQUENCE [LARGE SCALE GENOMIC DNA]</scope>
    <source>
        <strain evidence="10 11">NBRC 107357</strain>
    </source>
</reference>
<proteinExistence type="inferred from homology"/>
<organism evidence="10 11">
    <name type="scientific">Catellatospora bangladeshensis</name>
    <dbReference type="NCBI Taxonomy" id="310355"/>
    <lineage>
        <taxon>Bacteria</taxon>
        <taxon>Bacillati</taxon>
        <taxon>Actinomycetota</taxon>
        <taxon>Actinomycetes</taxon>
        <taxon>Micromonosporales</taxon>
        <taxon>Micromonosporaceae</taxon>
        <taxon>Catellatospora</taxon>
    </lineage>
</organism>
<keyword evidence="2 7" id="KW-0813">Transport</keyword>
<evidence type="ECO:0000313" key="11">
    <source>
        <dbReference type="Proteomes" id="UP000601223"/>
    </source>
</evidence>
<dbReference type="CDD" id="cd06261">
    <property type="entry name" value="TM_PBP2"/>
    <property type="match status" value="1"/>
</dbReference>
<evidence type="ECO:0000313" key="10">
    <source>
        <dbReference type="EMBL" id="GIF79502.1"/>
    </source>
</evidence>
<dbReference type="PANTHER" id="PTHR43744">
    <property type="entry name" value="ABC TRANSPORTER PERMEASE PROTEIN MG189-RELATED-RELATED"/>
    <property type="match status" value="1"/>
</dbReference>
<dbReference type="InterPro" id="IPR000515">
    <property type="entry name" value="MetI-like"/>
</dbReference>
<sequence>MSHLATTEAPATPAPPAAPSKATGQAKPPSDEGRVFNVFSHGFLFLWGALVTIPLLWAVIQSFKTDTEIINDPLGLPEQWLWGAFGRAWTKGHIGEFFINTIVVLIGGVTLTMLLGSMAAYVLARYPFRGNRAVYWMFIAGLTMPIYLGILPLYLTVEKVAKALGLVEVIGLNTHLGLILVYVAYSLPFTIFFLHAFFRTLPSSIAEAASVDGAGHVRLFFQVMMPMAKPGLIGIGIFNVIGQWNQFILPTVIMKDEDKRLLTQGLLELATNARYETDFARLFAGMTIAMLPILAVYLVFHRQVQAGLTGATLK</sequence>
<accession>A0A8J3J7E0</accession>
<gene>
    <name evidence="10" type="ORF">Cba03nite_08510</name>
</gene>
<keyword evidence="6 7" id="KW-0472">Membrane</keyword>
<comment type="similarity">
    <text evidence="7">Belongs to the binding-protein-dependent transport system permease family.</text>
</comment>
<feature type="compositionally biased region" description="Low complexity" evidence="8">
    <location>
        <begin position="1"/>
        <end position="11"/>
    </location>
</feature>
<feature type="region of interest" description="Disordered" evidence="8">
    <location>
        <begin position="1"/>
        <end position="29"/>
    </location>
</feature>
<feature type="domain" description="ABC transmembrane type-1" evidence="9">
    <location>
        <begin position="98"/>
        <end position="300"/>
    </location>
</feature>
<evidence type="ECO:0000256" key="4">
    <source>
        <dbReference type="ARBA" id="ARBA00022692"/>
    </source>
</evidence>
<evidence type="ECO:0000256" key="3">
    <source>
        <dbReference type="ARBA" id="ARBA00022475"/>
    </source>
</evidence>
<dbReference type="GO" id="GO:0005886">
    <property type="term" value="C:plasma membrane"/>
    <property type="evidence" value="ECO:0007669"/>
    <property type="project" value="UniProtKB-SubCell"/>
</dbReference>
<name>A0A8J3J7E0_9ACTN</name>
<dbReference type="Gene3D" id="1.10.3720.10">
    <property type="entry name" value="MetI-like"/>
    <property type="match status" value="1"/>
</dbReference>
<dbReference type="PANTHER" id="PTHR43744:SF12">
    <property type="entry name" value="ABC TRANSPORTER PERMEASE PROTEIN MG189-RELATED"/>
    <property type="match status" value="1"/>
</dbReference>
<dbReference type="GO" id="GO:0055085">
    <property type="term" value="P:transmembrane transport"/>
    <property type="evidence" value="ECO:0007669"/>
    <property type="project" value="InterPro"/>
</dbReference>
<comment type="caution">
    <text evidence="10">The sequence shown here is derived from an EMBL/GenBank/DDBJ whole genome shotgun (WGS) entry which is preliminary data.</text>
</comment>
<evidence type="ECO:0000256" key="8">
    <source>
        <dbReference type="SAM" id="MobiDB-lite"/>
    </source>
</evidence>
<evidence type="ECO:0000256" key="5">
    <source>
        <dbReference type="ARBA" id="ARBA00022989"/>
    </source>
</evidence>
<evidence type="ECO:0000256" key="1">
    <source>
        <dbReference type="ARBA" id="ARBA00004651"/>
    </source>
</evidence>
<feature type="transmembrane region" description="Helical" evidence="7">
    <location>
        <begin position="175"/>
        <end position="198"/>
    </location>
</feature>
<evidence type="ECO:0000256" key="2">
    <source>
        <dbReference type="ARBA" id="ARBA00022448"/>
    </source>
</evidence>